<feature type="compositionally biased region" description="Pro residues" evidence="1">
    <location>
        <begin position="169"/>
        <end position="178"/>
    </location>
</feature>
<evidence type="ECO:0000313" key="3">
    <source>
        <dbReference type="Proteomes" id="UP000717328"/>
    </source>
</evidence>
<reference evidence="2" key="1">
    <citation type="submission" date="2021-02" db="EMBL/GenBank/DDBJ databases">
        <authorList>
            <person name="Nieuwenhuis M."/>
            <person name="Van De Peppel L.J.J."/>
        </authorList>
    </citation>
    <scope>NUCLEOTIDE SEQUENCE</scope>
    <source>
        <strain evidence="2">D49</strain>
    </source>
</reference>
<dbReference type="SUPFAM" id="SSF56672">
    <property type="entry name" value="DNA/RNA polymerases"/>
    <property type="match status" value="1"/>
</dbReference>
<proteinExistence type="predicted"/>
<feature type="region of interest" description="Disordered" evidence="1">
    <location>
        <begin position="166"/>
        <end position="194"/>
    </location>
</feature>
<gene>
    <name evidence="2" type="ORF">H0H81_010959</name>
</gene>
<evidence type="ECO:0000256" key="1">
    <source>
        <dbReference type="SAM" id="MobiDB-lite"/>
    </source>
</evidence>
<dbReference type="InterPro" id="IPR043502">
    <property type="entry name" value="DNA/RNA_pol_sf"/>
</dbReference>
<evidence type="ECO:0000313" key="2">
    <source>
        <dbReference type="EMBL" id="KAG5650810.1"/>
    </source>
</evidence>
<dbReference type="OrthoDB" id="3363652at2759"/>
<sequence>MPCLWRRRGLGVSLLEPEARARSRNQNPFKAERIAEILRLIRIGPDTTDAQREQIRELISEFADCFALALSEVNAVPGYEHELNVPANAKLPLKPPSRSYNPAQRAYLEKSLDEMVEADIIQPIKPSEVQCVAPTVLAQKEHEGGGLALDELKHKLNDECIAHGMEPMPNMPPRPPPTNLENQPRPTTSQQKACSNSLWMTPDQLRMILMKEWLSYVLFSNETLTIP</sequence>
<keyword evidence="3" id="KW-1185">Reference proteome</keyword>
<organism evidence="2 3">
    <name type="scientific">Sphagnurus paluster</name>
    <dbReference type="NCBI Taxonomy" id="117069"/>
    <lineage>
        <taxon>Eukaryota</taxon>
        <taxon>Fungi</taxon>
        <taxon>Dikarya</taxon>
        <taxon>Basidiomycota</taxon>
        <taxon>Agaricomycotina</taxon>
        <taxon>Agaricomycetes</taxon>
        <taxon>Agaricomycetidae</taxon>
        <taxon>Agaricales</taxon>
        <taxon>Tricholomatineae</taxon>
        <taxon>Lyophyllaceae</taxon>
        <taxon>Sphagnurus</taxon>
    </lineage>
</organism>
<feature type="compositionally biased region" description="Polar residues" evidence="1">
    <location>
        <begin position="179"/>
        <end position="194"/>
    </location>
</feature>
<dbReference type="Gene3D" id="3.10.10.10">
    <property type="entry name" value="HIV Type 1 Reverse Transcriptase, subunit A, domain 1"/>
    <property type="match status" value="1"/>
</dbReference>
<dbReference type="AlphaFoldDB" id="A0A9P7GK93"/>
<name>A0A9P7GK93_9AGAR</name>
<dbReference type="Proteomes" id="UP000717328">
    <property type="component" value="Unassembled WGS sequence"/>
</dbReference>
<comment type="caution">
    <text evidence="2">The sequence shown here is derived from an EMBL/GenBank/DDBJ whole genome shotgun (WGS) entry which is preliminary data.</text>
</comment>
<dbReference type="EMBL" id="JABCKI010000358">
    <property type="protein sequence ID" value="KAG5650810.1"/>
    <property type="molecule type" value="Genomic_DNA"/>
</dbReference>
<protein>
    <submittedName>
        <fullName evidence="2">Uncharacterized protein</fullName>
    </submittedName>
</protein>
<accession>A0A9P7GK93</accession>
<reference evidence="2" key="2">
    <citation type="submission" date="2021-10" db="EMBL/GenBank/DDBJ databases">
        <title>Phylogenomics reveals ancestral predisposition of the termite-cultivated fungus Termitomyces towards a domesticated lifestyle.</title>
        <authorList>
            <person name="Auxier B."/>
            <person name="Grum-Grzhimaylo A."/>
            <person name="Cardenas M.E."/>
            <person name="Lodge J.D."/>
            <person name="Laessoe T."/>
            <person name="Pedersen O."/>
            <person name="Smith M.E."/>
            <person name="Kuyper T.W."/>
            <person name="Franco-Molano E.A."/>
            <person name="Baroni T.J."/>
            <person name="Aanen D.K."/>
        </authorList>
    </citation>
    <scope>NUCLEOTIDE SEQUENCE</scope>
    <source>
        <strain evidence="2">D49</strain>
    </source>
</reference>